<dbReference type="AlphaFoldDB" id="A0A1N7C8C5"/>
<keyword evidence="2" id="KW-1185">Reference proteome</keyword>
<gene>
    <name evidence="1" type="ORF">SAMN05421809_1570</name>
</gene>
<protein>
    <submittedName>
        <fullName evidence="1">Uncharacterized protein</fullName>
    </submittedName>
</protein>
<evidence type="ECO:0000313" key="1">
    <source>
        <dbReference type="EMBL" id="SIR59840.1"/>
    </source>
</evidence>
<evidence type="ECO:0000313" key="2">
    <source>
        <dbReference type="Proteomes" id="UP000185687"/>
    </source>
</evidence>
<dbReference type="EMBL" id="FTNP01000002">
    <property type="protein sequence ID" value="SIR59840.1"/>
    <property type="molecule type" value="Genomic_DNA"/>
</dbReference>
<proteinExistence type="predicted"/>
<sequence length="65" mass="6829">MSVPCSCIILIAPSHRPYTLAGLVDGRNLEAQKNPVGDGNPEAQKNPFCSGYSSAIRLPPGGMKC</sequence>
<name>A0A1N7C8C5_9EURY</name>
<reference evidence="1 2" key="1">
    <citation type="submission" date="2017-01" db="EMBL/GenBank/DDBJ databases">
        <authorList>
            <person name="Mah S.A."/>
            <person name="Swanson W.J."/>
            <person name="Moy G.W."/>
            <person name="Vacquier V.D."/>
        </authorList>
    </citation>
    <scope>NUCLEOTIDE SEQUENCE [LARGE SCALE GENOMIC DNA]</scope>
    <source>
        <strain evidence="1 2">CGMCC 1.8909</strain>
    </source>
</reference>
<organism evidence="1 2">
    <name type="scientific">Natronorubrum daqingense</name>
    <dbReference type="NCBI Taxonomy" id="588898"/>
    <lineage>
        <taxon>Archaea</taxon>
        <taxon>Methanobacteriati</taxon>
        <taxon>Methanobacteriota</taxon>
        <taxon>Stenosarchaea group</taxon>
        <taxon>Halobacteria</taxon>
        <taxon>Halobacteriales</taxon>
        <taxon>Natrialbaceae</taxon>
        <taxon>Natronorubrum</taxon>
    </lineage>
</organism>
<dbReference type="Proteomes" id="UP000185687">
    <property type="component" value="Unassembled WGS sequence"/>
</dbReference>
<accession>A0A1N7C8C5</accession>